<sequence>MDDVNYLGKEFDNYYGVVFTNNGDDKVNSSYHLLNTEKQHVKVCQVFLRKVFSLLILQLFAFNFMGFFCLFTPKIRFFIYNFEYMLSITLILNVVVLIFLHMKRKHYPANLIILIIFTVIEACTVGIVVTSFDLFILLQTLLLTLVSMIATTLYLSKTKRVGLSLTEYCILLISTIFLSGVLVQIILGSTTYELIFSSVSSLLLSMFLVHDAQKLMWKLHPEDFVYGTISIYFDIINLIPYVLHKVYSFRV</sequence>
<evidence type="ECO:0000256" key="4">
    <source>
        <dbReference type="ARBA" id="ARBA00023136"/>
    </source>
</evidence>
<accession>A0AAV0XP33</accession>
<evidence type="ECO:0000256" key="1">
    <source>
        <dbReference type="ARBA" id="ARBA00004141"/>
    </source>
</evidence>
<dbReference type="Pfam" id="PF01027">
    <property type="entry name" value="Bax1-I"/>
    <property type="match status" value="1"/>
</dbReference>
<reference evidence="6 7" key="1">
    <citation type="submission" date="2023-01" db="EMBL/GenBank/DDBJ databases">
        <authorList>
            <person name="Whitehead M."/>
        </authorList>
    </citation>
    <scope>NUCLEOTIDE SEQUENCE [LARGE SCALE GENOMIC DNA]</scope>
</reference>
<keyword evidence="2 5" id="KW-0812">Transmembrane</keyword>
<comment type="caution">
    <text evidence="6">The sequence shown here is derived from an EMBL/GenBank/DDBJ whole genome shotgun (WGS) entry which is preliminary data.</text>
</comment>
<dbReference type="PANTHER" id="PTHR23291:SF50">
    <property type="entry name" value="PROTEIN LIFEGUARD 4"/>
    <property type="match status" value="1"/>
</dbReference>
<feature type="transmembrane region" description="Helical" evidence="5">
    <location>
        <begin position="224"/>
        <end position="243"/>
    </location>
</feature>
<feature type="transmembrane region" description="Helical" evidence="5">
    <location>
        <begin position="135"/>
        <end position="156"/>
    </location>
</feature>
<evidence type="ECO:0000256" key="5">
    <source>
        <dbReference type="RuleBase" id="RU004379"/>
    </source>
</evidence>
<dbReference type="InterPro" id="IPR006214">
    <property type="entry name" value="Bax_inhibitor_1-related"/>
</dbReference>
<dbReference type="GO" id="GO:0016020">
    <property type="term" value="C:membrane"/>
    <property type="evidence" value="ECO:0007669"/>
    <property type="project" value="UniProtKB-SubCell"/>
</dbReference>
<comment type="subcellular location">
    <subcellularLocation>
        <location evidence="1">Membrane</location>
        <topology evidence="1">Multi-pass membrane protein</topology>
    </subcellularLocation>
</comment>
<feature type="transmembrane region" description="Helical" evidence="5">
    <location>
        <begin position="51"/>
        <end position="73"/>
    </location>
</feature>
<evidence type="ECO:0000313" key="6">
    <source>
        <dbReference type="EMBL" id="CAI6369414.1"/>
    </source>
</evidence>
<feature type="transmembrane region" description="Helical" evidence="5">
    <location>
        <begin position="168"/>
        <end position="188"/>
    </location>
</feature>
<feature type="transmembrane region" description="Helical" evidence="5">
    <location>
        <begin position="107"/>
        <end position="129"/>
    </location>
</feature>
<protein>
    <submittedName>
        <fullName evidence="6">Uncharacterized protein</fullName>
    </submittedName>
</protein>
<keyword evidence="4 5" id="KW-0472">Membrane</keyword>
<comment type="similarity">
    <text evidence="5">Belongs to the BI1 family.</text>
</comment>
<gene>
    <name evidence="6" type="ORF">MEUPH1_LOCUS23654</name>
</gene>
<keyword evidence="3 5" id="KW-1133">Transmembrane helix</keyword>
<feature type="transmembrane region" description="Helical" evidence="5">
    <location>
        <begin position="79"/>
        <end position="100"/>
    </location>
</feature>
<keyword evidence="7" id="KW-1185">Reference proteome</keyword>
<dbReference type="AlphaFoldDB" id="A0AAV0XP33"/>
<dbReference type="PANTHER" id="PTHR23291">
    <property type="entry name" value="BAX INHIBITOR-RELATED"/>
    <property type="match status" value="1"/>
</dbReference>
<dbReference type="Proteomes" id="UP001160148">
    <property type="component" value="Unassembled WGS sequence"/>
</dbReference>
<evidence type="ECO:0000256" key="3">
    <source>
        <dbReference type="ARBA" id="ARBA00022989"/>
    </source>
</evidence>
<name>A0AAV0XP33_9HEMI</name>
<proteinExistence type="inferred from homology"/>
<organism evidence="6 7">
    <name type="scientific">Macrosiphum euphorbiae</name>
    <name type="common">potato aphid</name>
    <dbReference type="NCBI Taxonomy" id="13131"/>
    <lineage>
        <taxon>Eukaryota</taxon>
        <taxon>Metazoa</taxon>
        <taxon>Ecdysozoa</taxon>
        <taxon>Arthropoda</taxon>
        <taxon>Hexapoda</taxon>
        <taxon>Insecta</taxon>
        <taxon>Pterygota</taxon>
        <taxon>Neoptera</taxon>
        <taxon>Paraneoptera</taxon>
        <taxon>Hemiptera</taxon>
        <taxon>Sternorrhyncha</taxon>
        <taxon>Aphidomorpha</taxon>
        <taxon>Aphidoidea</taxon>
        <taxon>Aphididae</taxon>
        <taxon>Macrosiphini</taxon>
        <taxon>Macrosiphum</taxon>
    </lineage>
</organism>
<evidence type="ECO:0000256" key="2">
    <source>
        <dbReference type="ARBA" id="ARBA00022692"/>
    </source>
</evidence>
<dbReference type="EMBL" id="CARXXK010000005">
    <property type="protein sequence ID" value="CAI6369414.1"/>
    <property type="molecule type" value="Genomic_DNA"/>
</dbReference>
<evidence type="ECO:0000313" key="7">
    <source>
        <dbReference type="Proteomes" id="UP001160148"/>
    </source>
</evidence>